<feature type="coiled-coil region" evidence="1">
    <location>
        <begin position="203"/>
        <end position="279"/>
    </location>
</feature>
<evidence type="ECO:0000313" key="4">
    <source>
        <dbReference type="Proteomes" id="UP000483820"/>
    </source>
</evidence>
<gene>
    <name evidence="3" type="ORF">GCK72_001694</name>
</gene>
<dbReference type="AlphaFoldDB" id="A0A6A5HUD3"/>
<feature type="compositionally biased region" description="Low complexity" evidence="2">
    <location>
        <begin position="112"/>
        <end position="139"/>
    </location>
</feature>
<dbReference type="Proteomes" id="UP000483820">
    <property type="component" value="Chromosome I"/>
</dbReference>
<protein>
    <submittedName>
        <fullName evidence="3">Uncharacterized protein</fullName>
    </submittedName>
</protein>
<feature type="region of interest" description="Disordered" evidence="2">
    <location>
        <begin position="108"/>
        <end position="150"/>
    </location>
</feature>
<dbReference type="EMBL" id="WUAV01000001">
    <property type="protein sequence ID" value="KAF1769877.1"/>
    <property type="molecule type" value="Genomic_DNA"/>
</dbReference>
<organism evidence="3 4">
    <name type="scientific">Caenorhabditis remanei</name>
    <name type="common">Caenorhabditis vulgaris</name>
    <dbReference type="NCBI Taxonomy" id="31234"/>
    <lineage>
        <taxon>Eukaryota</taxon>
        <taxon>Metazoa</taxon>
        <taxon>Ecdysozoa</taxon>
        <taxon>Nematoda</taxon>
        <taxon>Chromadorea</taxon>
        <taxon>Rhabditida</taxon>
        <taxon>Rhabditina</taxon>
        <taxon>Rhabditomorpha</taxon>
        <taxon>Rhabditoidea</taxon>
        <taxon>Rhabditidae</taxon>
        <taxon>Peloderinae</taxon>
        <taxon>Caenorhabditis</taxon>
    </lineage>
</organism>
<dbReference type="KEGG" id="crq:GCK72_001694"/>
<dbReference type="CTD" id="9815430"/>
<evidence type="ECO:0000256" key="2">
    <source>
        <dbReference type="SAM" id="MobiDB-lite"/>
    </source>
</evidence>
<dbReference type="RefSeq" id="XP_003115048.2">
    <property type="nucleotide sequence ID" value="XM_003115000.2"/>
</dbReference>
<comment type="caution">
    <text evidence="3">The sequence shown here is derived from an EMBL/GenBank/DDBJ whole genome shotgun (WGS) entry which is preliminary data.</text>
</comment>
<sequence length="291" mass="33265">MAFNADDATAQPPELITFDEQVVACEVEIDTFEDVEYVDEDQQGTILVDHYVERHEPPETGDYDYQYEADDTDPNEVYLFDEDTAQIHQINTSHNEAEDEDIDVQYVEDTDPSSSSIPSTSSAPDPSSFQSTSSATSFTMHQRGIPNSGNTFIIQKTNERNRSMPVYSPVSFQTTYSESVCRNGKRVIKRTHAALTSEDMESIMEESQVMKRIQKEISQLKKANDEMKKTFELSHRRLESINLVYSEAKLKQKEATAEKRKLQQQLTLARATNTQLAKQGIVQTRYHFQHQ</sequence>
<keyword evidence="1" id="KW-0175">Coiled coil</keyword>
<evidence type="ECO:0000313" key="3">
    <source>
        <dbReference type="EMBL" id="KAF1769877.1"/>
    </source>
</evidence>
<name>A0A6A5HUD3_CAERE</name>
<proteinExistence type="predicted"/>
<accession>A0A6A5HUD3</accession>
<evidence type="ECO:0000256" key="1">
    <source>
        <dbReference type="SAM" id="Coils"/>
    </source>
</evidence>
<dbReference type="GeneID" id="9815430"/>
<reference evidence="3 4" key="1">
    <citation type="submission" date="2019-12" db="EMBL/GenBank/DDBJ databases">
        <title>Chromosome-level assembly of the Caenorhabditis remanei genome.</title>
        <authorList>
            <person name="Teterina A.A."/>
            <person name="Willis J.H."/>
            <person name="Phillips P.C."/>
        </authorList>
    </citation>
    <scope>NUCLEOTIDE SEQUENCE [LARGE SCALE GENOMIC DNA]</scope>
    <source>
        <strain evidence="3 4">PX506</strain>
        <tissue evidence="3">Whole organism</tissue>
    </source>
</reference>